<dbReference type="PANTHER" id="PTHR16441">
    <property type="entry name" value="FIDIPIDINE"/>
    <property type="match status" value="1"/>
</dbReference>
<accession>C1BQT6</accession>
<evidence type="ECO:0000256" key="4">
    <source>
        <dbReference type="SAM" id="Coils"/>
    </source>
</evidence>
<sequence>MERHSMDEETFLLYEEILCLLIEAGYYRAQIKGLSPFDQIVGGITWCLQMIFRETGGNHALEEDLIFSEDASIGAQVLLTEKLVRGLLLLGCPHEIDPHQLITGEMDFPHILPVIRWLVQRGIDARRNLIKNNRKVALKMFYEQYGFLYPDKCFFDSNALNTPDDRSNYQPSSPRNFDNDNIQKLAQEIEDADREISLLEDNLAALRSKVAEVEVKHTERQTTLASLQDEERTLLPEGSDEKILRLSLMIEKSENFKKKEKDFKNSCTEIINDIVAKNVSLRKDIECIEGSSAETSSIQMATLELNDLKGKLALVLMELLKINKVIEEAPSKYELSQYHKRFLELEELSESKELQSRKLIISCRIHKELKAFIKNQIHNLDHLSETLPFDHEVSVSQFMDQMESLSDEMKTLKAHVDERLALETSKRSSASKELDKLNDYYRVYNLLAKDLQELVSKRKRERT</sequence>
<dbReference type="InterPro" id="IPR019159">
    <property type="entry name" value="CCDC93_CC"/>
</dbReference>
<keyword evidence="3 4" id="KW-0175">Coiled coil</keyword>
<feature type="domain" description="CCDC93 N-terminal" evidence="6">
    <location>
        <begin position="13"/>
        <end position="121"/>
    </location>
</feature>
<evidence type="ECO:0000256" key="2">
    <source>
        <dbReference type="ARBA" id="ARBA00016765"/>
    </source>
</evidence>
<dbReference type="InterPro" id="IPR039116">
    <property type="entry name" value="CCDC93"/>
</dbReference>
<comment type="similarity">
    <text evidence="1">Belongs to the CCDC93 family.</text>
</comment>
<proteinExistence type="evidence at transcript level"/>
<dbReference type="Pfam" id="PF09762">
    <property type="entry name" value="CCDC93_CC"/>
    <property type="match status" value="1"/>
</dbReference>
<gene>
    <name evidence="7" type="primary">CCD93</name>
</gene>
<organism evidence="7">
    <name type="scientific">Caligus rogercresseyi</name>
    <name type="common">Sea louse</name>
    <dbReference type="NCBI Taxonomy" id="217165"/>
    <lineage>
        <taxon>Eukaryota</taxon>
        <taxon>Metazoa</taxon>
        <taxon>Ecdysozoa</taxon>
        <taxon>Arthropoda</taxon>
        <taxon>Crustacea</taxon>
        <taxon>Multicrustacea</taxon>
        <taxon>Hexanauplia</taxon>
        <taxon>Copepoda</taxon>
        <taxon>Siphonostomatoida</taxon>
        <taxon>Caligidae</taxon>
        <taxon>Caligus</taxon>
    </lineage>
</organism>
<dbReference type="GO" id="GO:0006893">
    <property type="term" value="P:Golgi to plasma membrane transport"/>
    <property type="evidence" value="ECO:0007669"/>
    <property type="project" value="TreeGrafter"/>
</dbReference>
<evidence type="ECO:0000259" key="6">
    <source>
        <dbReference type="Pfam" id="PF21673"/>
    </source>
</evidence>
<evidence type="ECO:0000313" key="7">
    <source>
        <dbReference type="EMBL" id="ACO11389.1"/>
    </source>
</evidence>
<feature type="domain" description="CCDC93 coiled-coil" evidence="5">
    <location>
        <begin position="179"/>
        <end position="455"/>
    </location>
</feature>
<dbReference type="AlphaFoldDB" id="C1BQT6"/>
<dbReference type="PANTHER" id="PTHR16441:SF0">
    <property type="entry name" value="COILED-COIL DOMAIN-CONTAINING PROTEIN 93"/>
    <property type="match status" value="1"/>
</dbReference>
<protein>
    <recommendedName>
        <fullName evidence="2">Coiled-coil domain-containing protein 93</fullName>
    </recommendedName>
</protein>
<evidence type="ECO:0000256" key="1">
    <source>
        <dbReference type="ARBA" id="ARBA00007219"/>
    </source>
</evidence>
<evidence type="ECO:0000256" key="3">
    <source>
        <dbReference type="ARBA" id="ARBA00023054"/>
    </source>
</evidence>
<evidence type="ECO:0000259" key="5">
    <source>
        <dbReference type="Pfam" id="PF09762"/>
    </source>
</evidence>
<reference evidence="7" key="1">
    <citation type="submission" date="2009-03" db="EMBL/GenBank/DDBJ databases">
        <title>Caligus rogercresseyi ESTs and full-length cDNAs.</title>
        <authorList>
            <person name="Yasuike M."/>
            <person name="von Schalburg K."/>
            <person name="Cooper G."/>
            <person name="Leong J."/>
            <person name="Jones S.R.M."/>
            <person name="Koop B.F."/>
        </authorList>
    </citation>
    <scope>NUCLEOTIDE SEQUENCE</scope>
    <source>
        <tissue evidence="7">Whole tissue</tissue>
    </source>
</reference>
<feature type="coiled-coil region" evidence="4">
    <location>
        <begin position="175"/>
        <end position="216"/>
    </location>
</feature>
<dbReference type="EMBL" id="BT076965">
    <property type="protein sequence ID" value="ACO11389.1"/>
    <property type="molecule type" value="mRNA"/>
</dbReference>
<dbReference type="InterPro" id="IPR048747">
    <property type="entry name" value="CCDC93_N"/>
</dbReference>
<name>C1BQT6_CALRO</name>
<dbReference type="Pfam" id="PF21673">
    <property type="entry name" value="CCDC93_N"/>
    <property type="match status" value="1"/>
</dbReference>